<evidence type="ECO:0000313" key="5">
    <source>
        <dbReference type="EMBL" id="KAK9933307.1"/>
    </source>
</evidence>
<feature type="domain" description="Jacalin-type lectin" evidence="4">
    <location>
        <begin position="11"/>
        <end position="159"/>
    </location>
</feature>
<dbReference type="AlphaFoldDB" id="A0AAW1X9C4"/>
<evidence type="ECO:0000256" key="2">
    <source>
        <dbReference type="ARBA" id="ARBA00022734"/>
    </source>
</evidence>
<feature type="region of interest" description="Disordered" evidence="3">
    <location>
        <begin position="1"/>
        <end position="20"/>
    </location>
</feature>
<accession>A0AAW1X9C4</accession>
<sequence length="252" mass="28674">MSLKDSGEKKPLKLGPFGSENAGESFDDGIHSTVRQLVISYDSSNVNFIQIEYEDNGSSFWSDKHGQRQDNNYIDTIKLDYPYEYLTSVHGKYIKFWRFPTYICSLTFRSNKKCYGPYGDEGGLGKYFSIQVPGNMIVGFHGRVSLFMNIRALGAYLKPLDPNRNEKYNPSKVLEVVPALRNRPEPLRPAGCPSQTNLRKKQDDDEDNKQLSCIIAGNQVRGNEGDRNGGFTVGNTYINTHYYYPEKFNKAM</sequence>
<dbReference type="GO" id="GO:0005536">
    <property type="term" value="F:D-glucose binding"/>
    <property type="evidence" value="ECO:0007669"/>
    <property type="project" value="UniProtKB-ARBA"/>
</dbReference>
<dbReference type="SUPFAM" id="SSF51101">
    <property type="entry name" value="Mannose-binding lectins"/>
    <property type="match status" value="1"/>
</dbReference>
<dbReference type="SMART" id="SM00915">
    <property type="entry name" value="Jacalin"/>
    <property type="match status" value="1"/>
</dbReference>
<dbReference type="Proteomes" id="UP001457282">
    <property type="component" value="Unassembled WGS sequence"/>
</dbReference>
<dbReference type="PANTHER" id="PTHR47293">
    <property type="entry name" value="JACALIN-RELATED LECTIN 3"/>
    <property type="match status" value="1"/>
</dbReference>
<evidence type="ECO:0000313" key="6">
    <source>
        <dbReference type="Proteomes" id="UP001457282"/>
    </source>
</evidence>
<dbReference type="Pfam" id="PF01419">
    <property type="entry name" value="Jacalin"/>
    <property type="match status" value="1"/>
</dbReference>
<dbReference type="InterPro" id="IPR033734">
    <property type="entry name" value="Jacalin-like_lectin_dom_plant"/>
</dbReference>
<comment type="similarity">
    <text evidence="1">Belongs to the jacalin lectin family.</text>
</comment>
<comment type="caution">
    <text evidence="5">The sequence shown here is derived from an EMBL/GenBank/DDBJ whole genome shotgun (WGS) entry which is preliminary data.</text>
</comment>
<feature type="region of interest" description="Disordered" evidence="3">
    <location>
        <begin position="185"/>
        <end position="205"/>
    </location>
</feature>
<keyword evidence="2" id="KW-0430">Lectin</keyword>
<name>A0AAW1X9C4_RUBAR</name>
<organism evidence="5 6">
    <name type="scientific">Rubus argutus</name>
    <name type="common">Southern blackberry</name>
    <dbReference type="NCBI Taxonomy" id="59490"/>
    <lineage>
        <taxon>Eukaryota</taxon>
        <taxon>Viridiplantae</taxon>
        <taxon>Streptophyta</taxon>
        <taxon>Embryophyta</taxon>
        <taxon>Tracheophyta</taxon>
        <taxon>Spermatophyta</taxon>
        <taxon>Magnoliopsida</taxon>
        <taxon>eudicotyledons</taxon>
        <taxon>Gunneridae</taxon>
        <taxon>Pentapetalae</taxon>
        <taxon>rosids</taxon>
        <taxon>fabids</taxon>
        <taxon>Rosales</taxon>
        <taxon>Rosaceae</taxon>
        <taxon>Rosoideae</taxon>
        <taxon>Rosoideae incertae sedis</taxon>
        <taxon>Rubus</taxon>
    </lineage>
</organism>
<protein>
    <recommendedName>
        <fullName evidence="4">Jacalin-type lectin domain-containing protein</fullName>
    </recommendedName>
</protein>
<evidence type="ECO:0000259" key="4">
    <source>
        <dbReference type="PROSITE" id="PS51752"/>
    </source>
</evidence>
<gene>
    <name evidence="5" type="ORF">M0R45_020508</name>
</gene>
<evidence type="ECO:0000256" key="3">
    <source>
        <dbReference type="SAM" id="MobiDB-lite"/>
    </source>
</evidence>
<dbReference type="InterPro" id="IPR036404">
    <property type="entry name" value="Jacalin-like_lectin_dom_sf"/>
</dbReference>
<dbReference type="EMBL" id="JBEDUW010000004">
    <property type="protein sequence ID" value="KAK9933307.1"/>
    <property type="molecule type" value="Genomic_DNA"/>
</dbReference>
<dbReference type="GO" id="GO:0005537">
    <property type="term" value="F:D-mannose binding"/>
    <property type="evidence" value="ECO:0007669"/>
    <property type="project" value="UniProtKB-ARBA"/>
</dbReference>
<feature type="compositionally biased region" description="Basic and acidic residues" evidence="3">
    <location>
        <begin position="1"/>
        <end position="11"/>
    </location>
</feature>
<evidence type="ECO:0000256" key="1">
    <source>
        <dbReference type="ARBA" id="ARBA00006568"/>
    </source>
</evidence>
<reference evidence="5 6" key="1">
    <citation type="journal article" date="2023" name="G3 (Bethesda)">
        <title>A chromosome-length genome assembly and annotation of blackberry (Rubus argutus, cv. 'Hillquist').</title>
        <authorList>
            <person name="Bruna T."/>
            <person name="Aryal R."/>
            <person name="Dudchenko O."/>
            <person name="Sargent D.J."/>
            <person name="Mead D."/>
            <person name="Buti M."/>
            <person name="Cavallini A."/>
            <person name="Hytonen T."/>
            <person name="Andres J."/>
            <person name="Pham M."/>
            <person name="Weisz D."/>
            <person name="Mascagni F."/>
            <person name="Usai G."/>
            <person name="Natali L."/>
            <person name="Bassil N."/>
            <person name="Fernandez G.E."/>
            <person name="Lomsadze A."/>
            <person name="Armour M."/>
            <person name="Olukolu B."/>
            <person name="Poorten T."/>
            <person name="Britton C."/>
            <person name="Davik J."/>
            <person name="Ashrafi H."/>
            <person name="Aiden E.L."/>
            <person name="Borodovsky M."/>
            <person name="Worthington M."/>
        </authorList>
    </citation>
    <scope>NUCLEOTIDE SEQUENCE [LARGE SCALE GENOMIC DNA]</scope>
    <source>
        <strain evidence="5">PI 553951</strain>
    </source>
</reference>
<dbReference type="FunFam" id="2.100.10.30:FF:000001">
    <property type="entry name" value="Jacalin-related lectin 33"/>
    <property type="match status" value="1"/>
</dbReference>
<dbReference type="PANTHER" id="PTHR47293:SF68">
    <property type="entry name" value="JACALIN-RELATED LECTIN 3"/>
    <property type="match status" value="1"/>
</dbReference>
<keyword evidence="6" id="KW-1185">Reference proteome</keyword>
<dbReference type="CDD" id="cd09612">
    <property type="entry name" value="Jacalin"/>
    <property type="match status" value="1"/>
</dbReference>
<dbReference type="Gene3D" id="2.100.10.30">
    <property type="entry name" value="Jacalin-like lectin domain"/>
    <property type="match status" value="1"/>
</dbReference>
<dbReference type="InterPro" id="IPR001229">
    <property type="entry name" value="Jacalin-like_lectin_dom"/>
</dbReference>
<proteinExistence type="inferred from homology"/>
<dbReference type="PROSITE" id="PS51752">
    <property type="entry name" value="JACALIN_LECTIN"/>
    <property type="match status" value="1"/>
</dbReference>